<dbReference type="OrthoDB" id="4743193at2759"/>
<feature type="compositionally biased region" description="Acidic residues" evidence="1">
    <location>
        <begin position="91"/>
        <end position="111"/>
    </location>
</feature>
<evidence type="ECO:0000256" key="1">
    <source>
        <dbReference type="SAM" id="MobiDB-lite"/>
    </source>
</evidence>
<dbReference type="AlphaFoldDB" id="S7PQV8"/>
<reference evidence="2 3" key="1">
    <citation type="journal article" date="2012" name="Science">
        <title>The Paleozoic origin of enzymatic lignin decomposition reconstructed from 31 fungal genomes.</title>
        <authorList>
            <person name="Floudas D."/>
            <person name="Binder M."/>
            <person name="Riley R."/>
            <person name="Barry K."/>
            <person name="Blanchette R.A."/>
            <person name="Henrissat B."/>
            <person name="Martinez A.T."/>
            <person name="Otillar R."/>
            <person name="Spatafora J.W."/>
            <person name="Yadav J.S."/>
            <person name="Aerts A."/>
            <person name="Benoit I."/>
            <person name="Boyd A."/>
            <person name="Carlson A."/>
            <person name="Copeland A."/>
            <person name="Coutinho P.M."/>
            <person name="de Vries R.P."/>
            <person name="Ferreira P."/>
            <person name="Findley K."/>
            <person name="Foster B."/>
            <person name="Gaskell J."/>
            <person name="Glotzer D."/>
            <person name="Gorecki P."/>
            <person name="Heitman J."/>
            <person name="Hesse C."/>
            <person name="Hori C."/>
            <person name="Igarashi K."/>
            <person name="Jurgens J.A."/>
            <person name="Kallen N."/>
            <person name="Kersten P."/>
            <person name="Kohler A."/>
            <person name="Kuees U."/>
            <person name="Kumar T.K.A."/>
            <person name="Kuo A."/>
            <person name="LaButti K."/>
            <person name="Larrondo L.F."/>
            <person name="Lindquist E."/>
            <person name="Ling A."/>
            <person name="Lombard V."/>
            <person name="Lucas S."/>
            <person name="Lundell T."/>
            <person name="Martin R."/>
            <person name="McLaughlin D.J."/>
            <person name="Morgenstern I."/>
            <person name="Morin E."/>
            <person name="Murat C."/>
            <person name="Nagy L.G."/>
            <person name="Nolan M."/>
            <person name="Ohm R.A."/>
            <person name="Patyshakuliyeva A."/>
            <person name="Rokas A."/>
            <person name="Ruiz-Duenas F.J."/>
            <person name="Sabat G."/>
            <person name="Salamov A."/>
            <person name="Samejima M."/>
            <person name="Schmutz J."/>
            <person name="Slot J.C."/>
            <person name="St John F."/>
            <person name="Stenlid J."/>
            <person name="Sun H."/>
            <person name="Sun S."/>
            <person name="Syed K."/>
            <person name="Tsang A."/>
            <person name="Wiebenga A."/>
            <person name="Young D."/>
            <person name="Pisabarro A."/>
            <person name="Eastwood D.C."/>
            <person name="Martin F."/>
            <person name="Cullen D."/>
            <person name="Grigoriev I.V."/>
            <person name="Hibbett D.S."/>
        </authorList>
    </citation>
    <scope>NUCLEOTIDE SEQUENCE [LARGE SCALE GENOMIC DNA]</scope>
    <source>
        <strain evidence="2 3">ATCC 11539</strain>
    </source>
</reference>
<name>S7PQV8_GLOTA</name>
<dbReference type="RefSeq" id="XP_007871792.1">
    <property type="nucleotide sequence ID" value="XM_007873601.1"/>
</dbReference>
<dbReference type="HOGENOM" id="CLU_2158690_0_0_1"/>
<organism evidence="2 3">
    <name type="scientific">Gloeophyllum trabeum (strain ATCC 11539 / FP-39264 / Madison 617)</name>
    <name type="common">Brown rot fungus</name>
    <dbReference type="NCBI Taxonomy" id="670483"/>
    <lineage>
        <taxon>Eukaryota</taxon>
        <taxon>Fungi</taxon>
        <taxon>Dikarya</taxon>
        <taxon>Basidiomycota</taxon>
        <taxon>Agaricomycotina</taxon>
        <taxon>Agaricomycetes</taxon>
        <taxon>Gloeophyllales</taxon>
        <taxon>Gloeophyllaceae</taxon>
        <taxon>Gloeophyllum</taxon>
    </lineage>
</organism>
<protein>
    <submittedName>
        <fullName evidence="2">Uncharacterized protein</fullName>
    </submittedName>
</protein>
<dbReference type="KEGG" id="gtr:GLOTRDRAFT_134656"/>
<dbReference type="OMA" id="MENTNTH"/>
<dbReference type="Proteomes" id="UP000030669">
    <property type="component" value="Unassembled WGS sequence"/>
</dbReference>
<proteinExistence type="predicted"/>
<accession>S7PQV8</accession>
<dbReference type="GeneID" id="19303128"/>
<evidence type="ECO:0000313" key="3">
    <source>
        <dbReference type="Proteomes" id="UP000030669"/>
    </source>
</evidence>
<gene>
    <name evidence="2" type="ORF">GLOTRDRAFT_134656</name>
</gene>
<evidence type="ECO:0000313" key="2">
    <source>
        <dbReference type="EMBL" id="EPQ49752.1"/>
    </source>
</evidence>
<keyword evidence="3" id="KW-1185">Reference proteome</keyword>
<dbReference type="EMBL" id="KB469666">
    <property type="protein sequence ID" value="EPQ49752.1"/>
    <property type="molecule type" value="Genomic_DNA"/>
</dbReference>
<feature type="region of interest" description="Disordered" evidence="1">
    <location>
        <begin position="84"/>
        <end position="111"/>
    </location>
</feature>
<sequence length="111" mass="12692">MQHILNQSSLIDVLKNVRVNFEKMLALDHRTFKHSPPKMLKTFNKLADYIQKHATHLYTPGRKAQYVIPDAYTEGMAMTFTTSKHDRLENEADATTDQEIEADGDDGDLDV</sequence>